<evidence type="ECO:0000313" key="2">
    <source>
        <dbReference type="Proteomes" id="UP001387100"/>
    </source>
</evidence>
<dbReference type="Proteomes" id="UP001387100">
    <property type="component" value="Unassembled WGS sequence"/>
</dbReference>
<sequence>MRGRLLGRRPEDVPDGRDIEVAVTADAVRDGNLDVVAEMEVVVMKVLRA</sequence>
<proteinExistence type="predicted"/>
<name>A0ABU8RIN7_9ACTN</name>
<keyword evidence="2" id="KW-1185">Reference proteome</keyword>
<protein>
    <submittedName>
        <fullName evidence="1">Uncharacterized protein</fullName>
    </submittedName>
</protein>
<evidence type="ECO:0000313" key="1">
    <source>
        <dbReference type="EMBL" id="MEJ5944934.1"/>
    </source>
</evidence>
<reference evidence="1 2" key="1">
    <citation type="journal article" date="2017" name="Int. J. Syst. Evol. Microbiol.">
        <title>Pseudokineococcus basanitobsidens sp. nov., isolated from volcanic rock.</title>
        <authorList>
            <person name="Lee D.W."/>
            <person name="Park M.Y."/>
            <person name="Kim J.J."/>
            <person name="Kim B.S."/>
        </authorList>
    </citation>
    <scope>NUCLEOTIDE SEQUENCE [LARGE SCALE GENOMIC DNA]</scope>
    <source>
        <strain evidence="1 2">DSM 103726</strain>
    </source>
</reference>
<comment type="caution">
    <text evidence="1">The sequence shown here is derived from an EMBL/GenBank/DDBJ whole genome shotgun (WGS) entry which is preliminary data.</text>
</comment>
<organism evidence="1 2">
    <name type="scientific">Pseudokineococcus basanitobsidens</name>
    <dbReference type="NCBI Taxonomy" id="1926649"/>
    <lineage>
        <taxon>Bacteria</taxon>
        <taxon>Bacillati</taxon>
        <taxon>Actinomycetota</taxon>
        <taxon>Actinomycetes</taxon>
        <taxon>Kineosporiales</taxon>
        <taxon>Kineosporiaceae</taxon>
        <taxon>Pseudokineococcus</taxon>
    </lineage>
</organism>
<dbReference type="EMBL" id="JBBIAA010000004">
    <property type="protein sequence ID" value="MEJ5944934.1"/>
    <property type="molecule type" value="Genomic_DNA"/>
</dbReference>
<gene>
    <name evidence="1" type="ORF">WDZ17_06450</name>
</gene>
<accession>A0ABU8RIN7</accession>
<dbReference type="RefSeq" id="WP_339574314.1">
    <property type="nucleotide sequence ID" value="NZ_JBBIAA010000004.1"/>
</dbReference>